<protein>
    <submittedName>
        <fullName evidence="2">Uncharacterized protein</fullName>
    </submittedName>
</protein>
<dbReference type="EMBL" id="LSMT01000763">
    <property type="protein sequence ID" value="PFX14546.1"/>
    <property type="molecule type" value="Genomic_DNA"/>
</dbReference>
<feature type="region of interest" description="Disordered" evidence="1">
    <location>
        <begin position="237"/>
        <end position="313"/>
    </location>
</feature>
<feature type="region of interest" description="Disordered" evidence="1">
    <location>
        <begin position="576"/>
        <end position="620"/>
    </location>
</feature>
<feature type="compositionally biased region" description="Polar residues" evidence="1">
    <location>
        <begin position="581"/>
        <end position="591"/>
    </location>
</feature>
<feature type="compositionally biased region" description="Polar residues" evidence="1">
    <location>
        <begin position="294"/>
        <end position="313"/>
    </location>
</feature>
<evidence type="ECO:0000313" key="3">
    <source>
        <dbReference type="Proteomes" id="UP000225706"/>
    </source>
</evidence>
<sequence>MKATAIISVFLITQLSGNYQISAVHFKIRRTVQNLADSFEILSSLCPHNNDYECGHFSADAMSVTHNGCNCSCLTKEATFKLIETQWSCHENKDVRLNLQFQQQSRPSEKACTPRMITMFTDELTNSSLRVLNVGDEKEISLLNNWDGCTVYREYTWYSECDDSRLTSARKLDVMENIFKLERGQQNYILKVKKNVSGTHLLRGLIINLGIHCTNATKTRRGCLLFKMEGTINCDDAKSSKPPLPKVPSTSSDITTPTQITTTIAKTDGHTETATVQPSTPFETSPSPTRQEVALNSTSSSSHPDDTGQSTGHNTFVVCRRSISSKKISHMATVERRELQAPQVIHSNTSTEFPEEEPNGYSSLTFREPSIYTSTYQVPVNRRTSFNEINNPLGETFEDEHMHDPFPVLQRHNFQSFKSNSQILAPVKKETETWNRTLGQTFQDEHLHDPLNVRQRHNFQSFKLNPQILASAKKQTEPWNRTLGQTFQDEYMHDPLNVPQRHNFQSFKHNPQIPESLRKHAKNETIKFLQEHGPLSIEQLVYNIVEEILIGGQEMTDADEDQDENDPVYQVIEEYYGEPPQDTTQHDNAMNANRDPVYQTLEEGDSSTESQKNPDISDCG</sequence>
<accession>A0A2B4RBM7</accession>
<gene>
    <name evidence="2" type="ORF">AWC38_SpisGene21285</name>
</gene>
<feature type="compositionally biased region" description="Low complexity" evidence="1">
    <location>
        <begin position="247"/>
        <end position="266"/>
    </location>
</feature>
<dbReference type="OrthoDB" id="5982648at2759"/>
<proteinExistence type="predicted"/>
<evidence type="ECO:0000313" key="2">
    <source>
        <dbReference type="EMBL" id="PFX14546.1"/>
    </source>
</evidence>
<organism evidence="2 3">
    <name type="scientific">Stylophora pistillata</name>
    <name type="common">Smooth cauliflower coral</name>
    <dbReference type="NCBI Taxonomy" id="50429"/>
    <lineage>
        <taxon>Eukaryota</taxon>
        <taxon>Metazoa</taxon>
        <taxon>Cnidaria</taxon>
        <taxon>Anthozoa</taxon>
        <taxon>Hexacorallia</taxon>
        <taxon>Scleractinia</taxon>
        <taxon>Astrocoeniina</taxon>
        <taxon>Pocilloporidae</taxon>
        <taxon>Stylophora</taxon>
    </lineage>
</organism>
<evidence type="ECO:0000256" key="1">
    <source>
        <dbReference type="SAM" id="MobiDB-lite"/>
    </source>
</evidence>
<reference evidence="3" key="1">
    <citation type="journal article" date="2017" name="bioRxiv">
        <title>Comparative analysis of the genomes of Stylophora pistillata and Acropora digitifera provides evidence for extensive differences between species of corals.</title>
        <authorList>
            <person name="Voolstra C.R."/>
            <person name="Li Y."/>
            <person name="Liew Y.J."/>
            <person name="Baumgarten S."/>
            <person name="Zoccola D."/>
            <person name="Flot J.-F."/>
            <person name="Tambutte S."/>
            <person name="Allemand D."/>
            <person name="Aranda M."/>
        </authorList>
    </citation>
    <scope>NUCLEOTIDE SEQUENCE [LARGE SCALE GENOMIC DNA]</scope>
</reference>
<keyword evidence="3" id="KW-1185">Reference proteome</keyword>
<dbReference type="AlphaFoldDB" id="A0A2B4RBM7"/>
<feature type="compositionally biased region" description="Low complexity" evidence="1">
    <location>
        <begin position="278"/>
        <end position="289"/>
    </location>
</feature>
<comment type="caution">
    <text evidence="2">The sequence shown here is derived from an EMBL/GenBank/DDBJ whole genome shotgun (WGS) entry which is preliminary data.</text>
</comment>
<name>A0A2B4RBM7_STYPI</name>
<dbReference type="Proteomes" id="UP000225706">
    <property type="component" value="Unassembled WGS sequence"/>
</dbReference>